<organism evidence="2 3">
    <name type="scientific">Chrysophaeum taylorii</name>
    <dbReference type="NCBI Taxonomy" id="2483200"/>
    <lineage>
        <taxon>Eukaryota</taxon>
        <taxon>Sar</taxon>
        <taxon>Stramenopiles</taxon>
        <taxon>Ochrophyta</taxon>
        <taxon>Pelagophyceae</taxon>
        <taxon>Pelagomonadales</taxon>
        <taxon>Pelagomonadaceae</taxon>
        <taxon>Chrysophaeum</taxon>
    </lineage>
</organism>
<dbReference type="Proteomes" id="UP001230188">
    <property type="component" value="Unassembled WGS sequence"/>
</dbReference>
<dbReference type="PANTHER" id="PTHR24030">
    <property type="entry name" value="PROTEIN CMSS1"/>
    <property type="match status" value="1"/>
</dbReference>
<dbReference type="Pfam" id="PF14617">
    <property type="entry name" value="CMS1"/>
    <property type="match status" value="1"/>
</dbReference>
<comment type="caution">
    <text evidence="2">The sequence shown here is derived from an EMBL/GenBank/DDBJ whole genome shotgun (WGS) entry which is preliminary data.</text>
</comment>
<gene>
    <name evidence="2" type="ORF">CTAYLR_002337</name>
</gene>
<protein>
    <submittedName>
        <fullName evidence="2">Uncharacterized protein</fullName>
    </submittedName>
</protein>
<dbReference type="GO" id="GO:0030686">
    <property type="term" value="C:90S preribosome"/>
    <property type="evidence" value="ECO:0007669"/>
    <property type="project" value="TreeGrafter"/>
</dbReference>
<dbReference type="AlphaFoldDB" id="A0AAD7UGA7"/>
<keyword evidence="3" id="KW-1185">Reference proteome</keyword>
<name>A0AAD7UGA7_9STRA</name>
<dbReference type="EMBL" id="JAQMWT010000316">
    <property type="protein sequence ID" value="KAJ8605353.1"/>
    <property type="molecule type" value="Genomic_DNA"/>
</dbReference>
<evidence type="ECO:0000313" key="2">
    <source>
        <dbReference type="EMBL" id="KAJ8605353.1"/>
    </source>
</evidence>
<sequence length="227" mass="24857">MNDDEELGQSYMLEEVEEDDEGAEVIIADEPKKGEKTKKRKDAEKPEKKTKKRKKTKVEVSPREWDGEAWNAWLRGLRPETTCDVGPRLALIKGDLVRAAAAAKSKRLGTVVACSSAARCADIAKAIRSARKNAPVAKLFGKHMKVDEQKALLRRSKVPTVAVGTPSRLETLAPHLPLDPKAALLIVDAEPDAKKYTPFTLPDSKCSLAALVDRLLTSTPALRVAAR</sequence>
<feature type="region of interest" description="Disordered" evidence="1">
    <location>
        <begin position="1"/>
        <end position="60"/>
    </location>
</feature>
<feature type="compositionally biased region" description="Acidic residues" evidence="1">
    <location>
        <begin position="14"/>
        <end position="23"/>
    </location>
</feature>
<dbReference type="GO" id="GO:0005634">
    <property type="term" value="C:nucleus"/>
    <property type="evidence" value="ECO:0007669"/>
    <property type="project" value="TreeGrafter"/>
</dbReference>
<accession>A0AAD7UGA7</accession>
<evidence type="ECO:0000256" key="1">
    <source>
        <dbReference type="SAM" id="MobiDB-lite"/>
    </source>
</evidence>
<dbReference type="PANTHER" id="PTHR24030:SF0">
    <property type="entry name" value="PROTEIN CMSS1"/>
    <property type="match status" value="1"/>
</dbReference>
<dbReference type="InterPro" id="IPR032704">
    <property type="entry name" value="Cms1"/>
</dbReference>
<evidence type="ECO:0000313" key="3">
    <source>
        <dbReference type="Proteomes" id="UP001230188"/>
    </source>
</evidence>
<reference evidence="2" key="1">
    <citation type="submission" date="2023-01" db="EMBL/GenBank/DDBJ databases">
        <title>Metagenome sequencing of chrysophaentin producing Chrysophaeum taylorii.</title>
        <authorList>
            <person name="Davison J."/>
            <person name="Bewley C."/>
        </authorList>
    </citation>
    <scope>NUCLEOTIDE SEQUENCE</scope>
    <source>
        <strain evidence="2">NIES-1699</strain>
    </source>
</reference>
<proteinExistence type="predicted"/>